<comment type="pathway">
    <text evidence="1">Lipid metabolism.</text>
</comment>
<comment type="similarity">
    <text evidence="2 5">Belongs to the thiolase-like superfamily. Thiolase family.</text>
</comment>
<dbReference type="Pfam" id="PF02803">
    <property type="entry name" value="Thiolase_C"/>
    <property type="match status" value="1"/>
</dbReference>
<evidence type="ECO:0000256" key="1">
    <source>
        <dbReference type="ARBA" id="ARBA00005189"/>
    </source>
</evidence>
<evidence type="ECO:0000313" key="9">
    <source>
        <dbReference type="Proteomes" id="UP000821598"/>
    </source>
</evidence>
<keyword evidence="4 5" id="KW-0012">Acyltransferase</keyword>
<protein>
    <submittedName>
        <fullName evidence="8">Thiolase family protein</fullName>
    </submittedName>
</protein>
<name>A0ABX2NQV4_9BURK</name>
<dbReference type="RefSeq" id="WP_176368114.1">
    <property type="nucleotide sequence ID" value="NZ_JBNDKW010000002.1"/>
</dbReference>
<evidence type="ECO:0000313" key="8">
    <source>
        <dbReference type="EMBL" id="NVI06831.1"/>
    </source>
</evidence>
<dbReference type="SUPFAM" id="SSF53901">
    <property type="entry name" value="Thiolase-like"/>
    <property type="match status" value="2"/>
</dbReference>
<dbReference type="InterPro" id="IPR050215">
    <property type="entry name" value="Thiolase-like_sf_Thiolase"/>
</dbReference>
<dbReference type="Gene3D" id="3.40.47.10">
    <property type="match status" value="1"/>
</dbReference>
<dbReference type="NCBIfam" id="TIGR01930">
    <property type="entry name" value="AcCoA-C-Actrans"/>
    <property type="match status" value="1"/>
</dbReference>
<keyword evidence="9" id="KW-1185">Reference proteome</keyword>
<evidence type="ECO:0000259" key="7">
    <source>
        <dbReference type="Pfam" id="PF02803"/>
    </source>
</evidence>
<evidence type="ECO:0000256" key="3">
    <source>
        <dbReference type="ARBA" id="ARBA00022679"/>
    </source>
</evidence>
<evidence type="ECO:0000256" key="4">
    <source>
        <dbReference type="ARBA" id="ARBA00023315"/>
    </source>
</evidence>
<dbReference type="PANTHER" id="PTHR43853:SF21">
    <property type="entry name" value="STEROID 3-KETOACYL-COA THIOLASE"/>
    <property type="match status" value="1"/>
</dbReference>
<dbReference type="InterPro" id="IPR020615">
    <property type="entry name" value="Thiolase_acyl_enz_int_AS"/>
</dbReference>
<evidence type="ECO:0000256" key="2">
    <source>
        <dbReference type="ARBA" id="ARBA00010982"/>
    </source>
</evidence>
<comment type="caution">
    <text evidence="8">The sequence shown here is derived from an EMBL/GenBank/DDBJ whole genome shotgun (WGS) entry which is preliminary data.</text>
</comment>
<accession>A0ABX2NQV4</accession>
<dbReference type="InterPro" id="IPR020613">
    <property type="entry name" value="Thiolase_CS"/>
</dbReference>
<dbReference type="InterPro" id="IPR002155">
    <property type="entry name" value="Thiolase"/>
</dbReference>
<dbReference type="PIRSF" id="PIRSF000429">
    <property type="entry name" value="Ac-CoA_Ac_transf"/>
    <property type="match status" value="1"/>
</dbReference>
<dbReference type="PANTHER" id="PTHR43853">
    <property type="entry name" value="3-KETOACYL-COA THIOLASE, PEROXISOMAL"/>
    <property type="match status" value="1"/>
</dbReference>
<feature type="domain" description="Thiolase C-terminal" evidence="7">
    <location>
        <begin position="256"/>
        <end position="376"/>
    </location>
</feature>
<dbReference type="Pfam" id="PF00108">
    <property type="entry name" value="Thiolase_N"/>
    <property type="match status" value="1"/>
</dbReference>
<proteinExistence type="inferred from homology"/>
<keyword evidence="3 5" id="KW-0808">Transferase</keyword>
<dbReference type="InterPro" id="IPR020617">
    <property type="entry name" value="Thiolase_C"/>
</dbReference>
<evidence type="ECO:0000259" key="6">
    <source>
        <dbReference type="Pfam" id="PF00108"/>
    </source>
</evidence>
<reference evidence="8 9" key="1">
    <citation type="submission" date="2019-08" db="EMBL/GenBank/DDBJ databases">
        <title>Paraburkholderia simonii sp. nov. and P. youngii sp. nov. Brazilian and Mexican Mimosa-associated rhizobia.</title>
        <authorList>
            <person name="Mavima L."/>
            <person name="Beukes C.W."/>
            <person name="Palmer M."/>
            <person name="De Meyer S.E."/>
            <person name="James E.K."/>
            <person name="Maluk M."/>
            <person name="Avontuur J.R."/>
            <person name="Chan W.Y."/>
            <person name="Venter S.N."/>
            <person name="Steenkamp E.T."/>
        </authorList>
    </citation>
    <scope>NUCLEOTIDE SEQUENCE [LARGE SCALE GENOMIC DNA]</scope>
    <source>
        <strain evidence="8 9">JPY454</strain>
    </source>
</reference>
<evidence type="ECO:0000256" key="5">
    <source>
        <dbReference type="RuleBase" id="RU003557"/>
    </source>
</evidence>
<sequence>MADIVVAGFARSPFHFARKGALIDVRPDDLAAAVVSALLERTGCKPEQIEDLVVGCSYPEAEQGHNIARIIGFLAGFGDLVPGATINRFCGSSMSAVHYAAGQIALGLGDAFICAGVESMTRVPQGGFNKSPNPALLGTFPAAYLPMGVTAENVARQFGVSRAEQEALAVLSHEKAAAAREDGRLAAEIVPIKMPQGIVSQDGCIRPGTNAAALAELKPAFAENGSVTAATSSPLTDGASAVLICSAEFALRNGMQPLAKIRSAAVASCDPALMGIGPIPASRKALARAGISVEDLDIVEINEAFASQAIACARDLKLDPARTNVDGGALAIGHPLGATGARLVGKAASVLKRTGGQFALATQCIGGGQGIATILEAV</sequence>
<gene>
    <name evidence="8" type="ORF">FSB64_24340</name>
</gene>
<dbReference type="PROSITE" id="PS00737">
    <property type="entry name" value="THIOLASE_2"/>
    <property type="match status" value="1"/>
</dbReference>
<dbReference type="CDD" id="cd00751">
    <property type="entry name" value="thiolase"/>
    <property type="match status" value="1"/>
</dbReference>
<dbReference type="InterPro" id="IPR020616">
    <property type="entry name" value="Thiolase_N"/>
</dbReference>
<dbReference type="EMBL" id="VOMC01000027">
    <property type="protein sequence ID" value="NVI06831.1"/>
    <property type="molecule type" value="Genomic_DNA"/>
</dbReference>
<organism evidence="8 9">
    <name type="scientific">Paraburkholderia youngii</name>
    <dbReference type="NCBI Taxonomy" id="2782701"/>
    <lineage>
        <taxon>Bacteria</taxon>
        <taxon>Pseudomonadati</taxon>
        <taxon>Pseudomonadota</taxon>
        <taxon>Betaproteobacteria</taxon>
        <taxon>Burkholderiales</taxon>
        <taxon>Burkholderiaceae</taxon>
        <taxon>Paraburkholderia</taxon>
    </lineage>
</organism>
<feature type="domain" description="Thiolase N-terminal" evidence="6">
    <location>
        <begin position="4"/>
        <end position="247"/>
    </location>
</feature>
<dbReference type="Proteomes" id="UP000821598">
    <property type="component" value="Unassembled WGS sequence"/>
</dbReference>
<dbReference type="PROSITE" id="PS00098">
    <property type="entry name" value="THIOLASE_1"/>
    <property type="match status" value="1"/>
</dbReference>
<dbReference type="InterPro" id="IPR016039">
    <property type="entry name" value="Thiolase-like"/>
</dbReference>